<name>A0A8S5PP20_9CAUD</name>
<feature type="region of interest" description="Disordered" evidence="1">
    <location>
        <begin position="1"/>
        <end position="41"/>
    </location>
</feature>
<dbReference type="EMBL" id="BK015479">
    <property type="protein sequence ID" value="DAE08911.1"/>
    <property type="molecule type" value="Genomic_DNA"/>
</dbReference>
<evidence type="ECO:0000256" key="1">
    <source>
        <dbReference type="SAM" id="MobiDB-lite"/>
    </source>
</evidence>
<feature type="compositionally biased region" description="Basic and acidic residues" evidence="1">
    <location>
        <begin position="1"/>
        <end position="19"/>
    </location>
</feature>
<accession>A0A8S5PP20</accession>
<reference evidence="2" key="1">
    <citation type="journal article" date="2021" name="Proc. Natl. Acad. Sci. U.S.A.">
        <title>A Catalog of Tens of Thousands of Viruses from Human Metagenomes Reveals Hidden Associations with Chronic Diseases.</title>
        <authorList>
            <person name="Tisza M.J."/>
            <person name="Buck C.B."/>
        </authorList>
    </citation>
    <scope>NUCLEOTIDE SEQUENCE</scope>
    <source>
        <strain evidence="2">CtDiR9</strain>
    </source>
</reference>
<proteinExistence type="predicted"/>
<organism evidence="2">
    <name type="scientific">Siphoviridae sp. ctDiR9</name>
    <dbReference type="NCBI Taxonomy" id="2825388"/>
    <lineage>
        <taxon>Viruses</taxon>
        <taxon>Duplodnaviria</taxon>
        <taxon>Heunggongvirae</taxon>
        <taxon>Uroviricota</taxon>
        <taxon>Caudoviricetes</taxon>
    </lineage>
</organism>
<evidence type="ECO:0000313" key="2">
    <source>
        <dbReference type="EMBL" id="DAE08911.1"/>
    </source>
</evidence>
<protein>
    <submittedName>
        <fullName evidence="2">Uncharacterized protein</fullName>
    </submittedName>
</protein>
<sequence>MLSDFELQRLRSEKKRQEQAKSPAVELAMKLSGGKPSPKQLRESLEPFISTPEPPEIVTEANADPVREILKAGGYITEG</sequence>